<comment type="caution">
    <text evidence="2">The sequence shown here is derived from an EMBL/GenBank/DDBJ whole genome shotgun (WGS) entry which is preliminary data.</text>
</comment>
<accession>F9GD40</accession>
<organism evidence="2">
    <name type="scientific">Fusarium oxysporum (strain Fo5176)</name>
    <name type="common">Fusarium vascular wilt</name>
    <dbReference type="NCBI Taxonomy" id="660025"/>
    <lineage>
        <taxon>Eukaryota</taxon>
        <taxon>Fungi</taxon>
        <taxon>Dikarya</taxon>
        <taxon>Ascomycota</taxon>
        <taxon>Pezizomycotina</taxon>
        <taxon>Sordariomycetes</taxon>
        <taxon>Hypocreomycetidae</taxon>
        <taxon>Hypocreales</taxon>
        <taxon>Nectriaceae</taxon>
        <taxon>Fusarium</taxon>
        <taxon>Fusarium oxysporum species complex</taxon>
    </lineage>
</organism>
<evidence type="ECO:0000313" key="2">
    <source>
        <dbReference type="EMBL" id="EGU72917.1"/>
    </source>
</evidence>
<dbReference type="OrthoDB" id="10281640at2759"/>
<feature type="region of interest" description="Disordered" evidence="1">
    <location>
        <begin position="101"/>
        <end position="124"/>
    </location>
</feature>
<dbReference type="EMBL" id="AFQF01005315">
    <property type="protein sequence ID" value="EGU72917.1"/>
    <property type="molecule type" value="Genomic_DNA"/>
</dbReference>
<reference evidence="2" key="1">
    <citation type="journal article" date="2012" name="Mol. Plant Microbe Interact.">
        <title>A highly conserved effector in Fusarium oxysporum is required for full virulence on Arabidopsis.</title>
        <authorList>
            <person name="Thatcher L.F."/>
            <person name="Gardiner D.M."/>
            <person name="Kazan K."/>
            <person name="Manners J."/>
        </authorList>
    </citation>
    <scope>NUCLEOTIDE SEQUENCE [LARGE SCALE GENOMIC DNA]</scope>
    <source>
        <strain evidence="2">Fo5176</strain>
    </source>
</reference>
<protein>
    <submittedName>
        <fullName evidence="2">Uncharacterized protein</fullName>
    </submittedName>
</protein>
<name>F9GD40_FUSOF</name>
<sequence>MKLLVSDRLAEQKIPRESGGQVLRILKSDGAPVPNTEAVISNTTKEVEAVDEAEMRKDIDAEPERAVDAQEAENIKETKARSDINIKSDQAVKIQEPECNEPEEGFFMNAQKGTVASASEKRDL</sequence>
<evidence type="ECO:0000256" key="1">
    <source>
        <dbReference type="SAM" id="MobiDB-lite"/>
    </source>
</evidence>
<gene>
    <name evidence="2" type="ORF">FOXB_16574</name>
</gene>
<dbReference type="AlphaFoldDB" id="F9GD40"/>
<proteinExistence type="predicted"/>